<evidence type="ECO:0000256" key="3">
    <source>
        <dbReference type="ARBA" id="ARBA00022989"/>
    </source>
</evidence>
<comment type="subcellular location">
    <subcellularLocation>
        <location evidence="1">Membrane</location>
        <topology evidence="1">Single-pass membrane protein</topology>
    </subcellularLocation>
</comment>
<evidence type="ECO:0000313" key="7">
    <source>
        <dbReference type="EMBL" id="MDT8878149.1"/>
    </source>
</evidence>
<feature type="region of interest" description="Disordered" evidence="5">
    <location>
        <begin position="49"/>
        <end position="233"/>
    </location>
</feature>
<name>A0ABU3NAD3_9GAMM</name>
<keyword evidence="4 6" id="KW-0472">Membrane</keyword>
<dbReference type="NCBIfam" id="TIGR02794">
    <property type="entry name" value="tolA_full"/>
    <property type="match status" value="1"/>
</dbReference>
<comment type="caution">
    <text evidence="7">The sequence shown here is derived from an EMBL/GenBank/DDBJ whole genome shotgun (WGS) entry which is preliminary data.</text>
</comment>
<evidence type="ECO:0000256" key="6">
    <source>
        <dbReference type="SAM" id="Phobius"/>
    </source>
</evidence>
<keyword evidence="3 6" id="KW-1133">Transmembrane helix</keyword>
<dbReference type="RefSeq" id="WP_315585176.1">
    <property type="nucleotide sequence ID" value="NZ_JAVXUR010000001.1"/>
</dbReference>
<evidence type="ECO:0000256" key="2">
    <source>
        <dbReference type="ARBA" id="ARBA00022692"/>
    </source>
</evidence>
<dbReference type="NCBIfam" id="TIGR01352">
    <property type="entry name" value="tonB_Cterm"/>
    <property type="match status" value="1"/>
</dbReference>
<gene>
    <name evidence="7" type="primary">tolA</name>
    <name evidence="7" type="ORF">RSO68_01540</name>
</gene>
<keyword evidence="8" id="KW-1185">Reference proteome</keyword>
<dbReference type="Pfam" id="PF13103">
    <property type="entry name" value="TonB_2"/>
    <property type="match status" value="1"/>
</dbReference>
<sequence length="344" mass="37792">MARQDRRVGYGLPLLLAIGLHLAILVASVLRFPDEEVAPPSTSIVQATLVSTETTTDQAQRAEEARARADARQAEEEEEAARAEQEAARQAEEMEEEAARQAETEAQRQAEAEAREAARREAEEEAARRAAEAEAQAREREAQAERRRQAEAEAERVRQAEAEAEAEAERKRQAEAEAERKRQAEAEAERKRQAEAEAERKRQAEAEAERKRQAEEAARRAAEAASQGLDRAIEGESDNVANARQATEAANSFITLVRRAVEQAWVIPPNVPAGAAAQVTVRLGPSGELFAASIGQSSGDGAFDRSAIQAVEAAAPFAELRQLPTAVQRDYRQFNLRFRPGDIR</sequence>
<accession>A0ABU3NAD3</accession>
<keyword evidence="2 6" id="KW-0812">Transmembrane</keyword>
<dbReference type="InterPro" id="IPR014161">
    <property type="entry name" value="Tol-Pal_TolA"/>
</dbReference>
<evidence type="ECO:0000313" key="8">
    <source>
        <dbReference type="Proteomes" id="UP001255917"/>
    </source>
</evidence>
<evidence type="ECO:0000256" key="4">
    <source>
        <dbReference type="ARBA" id="ARBA00023136"/>
    </source>
</evidence>
<dbReference type="EMBL" id="JAVXUR010000001">
    <property type="protein sequence ID" value="MDT8878149.1"/>
    <property type="molecule type" value="Genomic_DNA"/>
</dbReference>
<organism evidence="7 8">
    <name type="scientific">Halomonas saccharevitans</name>
    <dbReference type="NCBI Taxonomy" id="416872"/>
    <lineage>
        <taxon>Bacteria</taxon>
        <taxon>Pseudomonadati</taxon>
        <taxon>Pseudomonadota</taxon>
        <taxon>Gammaproteobacteria</taxon>
        <taxon>Oceanospirillales</taxon>
        <taxon>Halomonadaceae</taxon>
        <taxon>Halomonas</taxon>
    </lineage>
</organism>
<feature type="transmembrane region" description="Helical" evidence="6">
    <location>
        <begin position="12"/>
        <end position="32"/>
    </location>
</feature>
<dbReference type="Gene3D" id="3.30.1150.10">
    <property type="match status" value="1"/>
</dbReference>
<evidence type="ECO:0000256" key="1">
    <source>
        <dbReference type="ARBA" id="ARBA00004167"/>
    </source>
</evidence>
<feature type="compositionally biased region" description="Basic and acidic residues" evidence="5">
    <location>
        <begin position="60"/>
        <end position="222"/>
    </location>
</feature>
<dbReference type="InterPro" id="IPR006260">
    <property type="entry name" value="TonB/TolA_C"/>
</dbReference>
<dbReference type="SUPFAM" id="SSF74653">
    <property type="entry name" value="TolA/TonB C-terminal domain"/>
    <property type="match status" value="1"/>
</dbReference>
<reference evidence="8" key="1">
    <citation type="submission" date="2023-07" db="EMBL/GenBank/DDBJ databases">
        <title>Substrates and metabolic shifts associated with increased methane emissions in unrestored hypersaline salterns.</title>
        <authorList>
            <person name="Bueno De Mesquita C.P."/>
            <person name="Tringe S.G."/>
        </authorList>
    </citation>
    <scope>NUCLEOTIDE SEQUENCE [LARGE SCALE GENOMIC DNA]</scope>
    <source>
        <strain evidence="8">I4</strain>
    </source>
</reference>
<protein>
    <submittedName>
        <fullName evidence="7">Cell envelope integrity protein TolA</fullName>
    </submittedName>
</protein>
<evidence type="ECO:0000256" key="5">
    <source>
        <dbReference type="SAM" id="MobiDB-lite"/>
    </source>
</evidence>
<proteinExistence type="predicted"/>
<dbReference type="Proteomes" id="UP001255917">
    <property type="component" value="Unassembled WGS sequence"/>
</dbReference>